<keyword evidence="2" id="KW-1185">Reference proteome</keyword>
<dbReference type="Proteomes" id="UP000288291">
    <property type="component" value="Unassembled WGS sequence"/>
</dbReference>
<gene>
    <name evidence="1" type="ORF">EJK17_10415</name>
</gene>
<evidence type="ECO:0000313" key="2">
    <source>
        <dbReference type="Proteomes" id="UP000288291"/>
    </source>
</evidence>
<accession>A0A437SSV7</accession>
<dbReference type="Pfam" id="PF10934">
    <property type="entry name" value="Sheath_initiator"/>
    <property type="match status" value="1"/>
</dbReference>
<dbReference type="EMBL" id="RXIA01000041">
    <property type="protein sequence ID" value="RVU69937.1"/>
    <property type="molecule type" value="Genomic_DNA"/>
</dbReference>
<proteinExistence type="predicted"/>
<dbReference type="RefSeq" id="WP_103661964.1">
    <property type="nucleotide sequence ID" value="NZ_ML136909.1"/>
</dbReference>
<sequence length="129" mass="14628">MAKDFEVTEYGDWFVDPETHDFVIIDGLEEIAQRIKATLETFYGEMDVLDPEQGMDYTNFLGHRFKKKRAAADLRRTIMAKVPEVDSVEDLKFDADPATRHLTVHFTAMATPTESDVSQEVEGDVNVGL</sequence>
<protein>
    <submittedName>
        <fullName evidence="1">DUF2634 domain-containing protein</fullName>
    </submittedName>
</protein>
<dbReference type="SUPFAM" id="SSF160719">
    <property type="entry name" value="gpW/gp25-like"/>
    <property type="match status" value="1"/>
</dbReference>
<organism evidence="1 2">
    <name type="scientific">Lactobacillus xujianguonis</name>
    <dbReference type="NCBI Taxonomy" id="2495899"/>
    <lineage>
        <taxon>Bacteria</taxon>
        <taxon>Bacillati</taxon>
        <taxon>Bacillota</taxon>
        <taxon>Bacilli</taxon>
        <taxon>Lactobacillales</taxon>
        <taxon>Lactobacillaceae</taxon>
        <taxon>Lactobacillus</taxon>
    </lineage>
</organism>
<reference evidence="1 2" key="1">
    <citation type="submission" date="2018-12" db="EMBL/GenBank/DDBJ databases">
        <authorList>
            <person name="Meng J."/>
        </authorList>
    </citation>
    <scope>NUCLEOTIDE SEQUENCE [LARGE SCALE GENOMIC DNA]</scope>
    <source>
        <strain evidence="1 2">HT111-2</strain>
    </source>
</reference>
<name>A0A437SSV7_9LACO</name>
<dbReference type="AlphaFoldDB" id="A0A437SSV7"/>
<dbReference type="InterPro" id="IPR020288">
    <property type="entry name" value="Sheath_initiator"/>
</dbReference>
<dbReference type="Gene3D" id="3.10.450.40">
    <property type="match status" value="1"/>
</dbReference>
<evidence type="ECO:0000313" key="1">
    <source>
        <dbReference type="EMBL" id="RVU69937.1"/>
    </source>
</evidence>
<comment type="caution">
    <text evidence="1">The sequence shown here is derived from an EMBL/GenBank/DDBJ whole genome shotgun (WGS) entry which is preliminary data.</text>
</comment>